<dbReference type="Proteomes" id="UP001321861">
    <property type="component" value="Chromosome"/>
</dbReference>
<dbReference type="SUPFAM" id="SSF46785">
    <property type="entry name" value="Winged helix' DNA-binding domain"/>
    <property type="match status" value="1"/>
</dbReference>
<sequence>MIQVHPDDEILNIEILPGKHQPYWLENHVYVRNGSESIKASSDRIQKMINLQQLDLFDQSVAEKQALTFEYVKSIFRQKEIEFKPKALGFLNSEQNFTNTALLMSDQNPFSVKMAVFYGTNVMEFKDRKEVSGSLLRQLDVALEYMDLNNSVRMVITGKPQRDEYPSYPVAAIRETFINAISHRSYFSKSPVQVEFFDDRMSVMSPGPIPDGLEIKAIIDGQTRPRNPNVVSILHRLGYIENHGTGMRRILSSYEQENVTPEIIATEDFVKITLPNLNYVQELVDPMLYKNDNPKIKIIEYLSEHENVTRSEVENLLQVSRSQAGNYLKKLLENNVIEKLGANRATTYRLKNPD</sequence>
<dbReference type="RefSeq" id="WP_317635729.1">
    <property type="nucleotide sequence ID" value="NZ_AP026802.1"/>
</dbReference>
<dbReference type="Gene3D" id="1.10.10.10">
    <property type="entry name" value="Winged helix-like DNA-binding domain superfamily/Winged helix DNA-binding domain"/>
    <property type="match status" value="1"/>
</dbReference>
<dbReference type="KEGG" id="xap:XA3_02290"/>
<dbReference type="InterPro" id="IPR011991">
    <property type="entry name" value="ArsR-like_HTH"/>
</dbReference>
<dbReference type="PANTHER" id="PTHR30595:SF6">
    <property type="entry name" value="SCHLAFEN ALBA-2 DOMAIN-CONTAINING PROTEIN"/>
    <property type="match status" value="1"/>
</dbReference>
<gene>
    <name evidence="2" type="ORF">XA3_02290</name>
</gene>
<accession>A0AAU9DRI5</accession>
<dbReference type="PANTHER" id="PTHR30595">
    <property type="entry name" value="GLPR-RELATED TRANSCRIPTIONAL REPRESSOR"/>
    <property type="match status" value="1"/>
</dbReference>
<dbReference type="InterPro" id="IPR038475">
    <property type="entry name" value="RecG_C_sf"/>
</dbReference>
<dbReference type="GO" id="GO:0003677">
    <property type="term" value="F:DNA binding"/>
    <property type="evidence" value="ECO:0007669"/>
    <property type="project" value="UniProtKB-KW"/>
</dbReference>
<evidence type="ECO:0000313" key="2">
    <source>
        <dbReference type="EMBL" id="BDR57788.1"/>
    </source>
</evidence>
<dbReference type="EMBL" id="AP026802">
    <property type="protein sequence ID" value="BDR57788.1"/>
    <property type="molecule type" value="Genomic_DNA"/>
</dbReference>
<dbReference type="InterPro" id="IPR036388">
    <property type="entry name" value="WH-like_DNA-bd_sf"/>
</dbReference>
<dbReference type="CDD" id="cd00090">
    <property type="entry name" value="HTH_ARSR"/>
    <property type="match status" value="1"/>
</dbReference>
<reference evidence="2 3" key="1">
    <citation type="journal article" date="2023" name="Microbiol. Spectr.">
        <title>Symbiosis of Carpenter Bees with Uncharacterized Lactic Acid Bacteria Showing NAD Auxotrophy.</title>
        <authorList>
            <person name="Kawasaki S."/>
            <person name="Ozawa K."/>
            <person name="Mori T."/>
            <person name="Yamamoto A."/>
            <person name="Ito M."/>
            <person name="Ohkuma M."/>
            <person name="Sakamoto M."/>
            <person name="Matsutani M."/>
        </authorList>
    </citation>
    <scope>NUCLEOTIDE SEQUENCE [LARGE SCALE GENOMIC DNA]</scope>
    <source>
        <strain evidence="2 3">XA3</strain>
    </source>
</reference>
<name>A0AAU9DRI5_9LACO</name>
<evidence type="ECO:0000313" key="3">
    <source>
        <dbReference type="Proteomes" id="UP001321861"/>
    </source>
</evidence>
<dbReference type="Gene3D" id="3.30.565.60">
    <property type="match status" value="1"/>
</dbReference>
<organism evidence="2 3">
    <name type="scientific">Xylocopilactobacillus apicola</name>
    <dbReference type="NCBI Taxonomy" id="2932184"/>
    <lineage>
        <taxon>Bacteria</taxon>
        <taxon>Bacillati</taxon>
        <taxon>Bacillota</taxon>
        <taxon>Bacilli</taxon>
        <taxon>Lactobacillales</taxon>
        <taxon>Lactobacillaceae</taxon>
        <taxon>Xylocopilactobacillus</taxon>
    </lineage>
</organism>
<dbReference type="InterPro" id="IPR036390">
    <property type="entry name" value="WH_DNA-bd_sf"/>
</dbReference>
<keyword evidence="3" id="KW-1185">Reference proteome</keyword>
<protein>
    <submittedName>
        <fullName evidence="2">ATPase AAA</fullName>
    </submittedName>
</protein>
<dbReference type="AlphaFoldDB" id="A0AAU9DRI5"/>
<proteinExistence type="predicted"/>
<dbReference type="Pfam" id="PF13749">
    <property type="entry name" value="HATPase_c_4"/>
    <property type="match status" value="1"/>
</dbReference>
<keyword evidence="1" id="KW-0238">DNA-binding</keyword>
<evidence type="ECO:0000256" key="1">
    <source>
        <dbReference type="ARBA" id="ARBA00023125"/>
    </source>
</evidence>